<accession>A0ABR7A2X5</accession>
<proteinExistence type="predicted"/>
<name>A0ABR7A2X5_9BURK</name>
<reference evidence="2 3" key="1">
    <citation type="submission" date="2020-08" db="EMBL/GenBank/DDBJ databases">
        <title>Novel species isolated from subtropical streams in China.</title>
        <authorList>
            <person name="Lu H."/>
        </authorList>
    </citation>
    <scope>NUCLEOTIDE SEQUENCE [LARGE SCALE GENOMIC DNA]</scope>
    <source>
        <strain evidence="2 3">CY22W</strain>
    </source>
</reference>
<comment type="caution">
    <text evidence="2">The sequence shown here is derived from an EMBL/GenBank/DDBJ whole genome shotgun (WGS) entry which is preliminary data.</text>
</comment>
<feature type="chain" id="PRO_5045872574" evidence="1">
    <location>
        <begin position="21"/>
        <end position="133"/>
    </location>
</feature>
<sequence length="133" mass="14664">MKFWKLSFLLSLSACQLTGAAGLQPAVLTQPEGASAQELRRVIAELSGFSSVMLAEDDLTRSSELVIERRHQYRPNGDLIQGRDLEPPQRFRLLQGGAQCWLLHLNSGQQRLLQGLSCRPLTPASAVIPPKSE</sequence>
<organism evidence="2 3">
    <name type="scientific">Undibacterium curvum</name>
    <dbReference type="NCBI Taxonomy" id="2762294"/>
    <lineage>
        <taxon>Bacteria</taxon>
        <taxon>Pseudomonadati</taxon>
        <taxon>Pseudomonadota</taxon>
        <taxon>Betaproteobacteria</taxon>
        <taxon>Burkholderiales</taxon>
        <taxon>Oxalobacteraceae</taxon>
        <taxon>Undibacterium</taxon>
    </lineage>
</organism>
<protein>
    <submittedName>
        <fullName evidence="2">Uncharacterized protein</fullName>
    </submittedName>
</protein>
<gene>
    <name evidence="2" type="ORF">H8K43_05850</name>
</gene>
<evidence type="ECO:0000313" key="3">
    <source>
        <dbReference type="Proteomes" id="UP000654304"/>
    </source>
</evidence>
<dbReference type="RefSeq" id="WP_186902953.1">
    <property type="nucleotide sequence ID" value="NZ_JACOGD010000002.1"/>
</dbReference>
<feature type="signal peptide" evidence="1">
    <location>
        <begin position="1"/>
        <end position="20"/>
    </location>
</feature>
<keyword evidence="1" id="KW-0732">Signal</keyword>
<dbReference type="EMBL" id="JACOGD010000002">
    <property type="protein sequence ID" value="MBC3931192.1"/>
    <property type="molecule type" value="Genomic_DNA"/>
</dbReference>
<keyword evidence="3" id="KW-1185">Reference proteome</keyword>
<dbReference type="Proteomes" id="UP000654304">
    <property type="component" value="Unassembled WGS sequence"/>
</dbReference>
<evidence type="ECO:0000256" key="1">
    <source>
        <dbReference type="SAM" id="SignalP"/>
    </source>
</evidence>
<evidence type="ECO:0000313" key="2">
    <source>
        <dbReference type="EMBL" id="MBC3931192.1"/>
    </source>
</evidence>